<proteinExistence type="inferred from homology"/>
<dbReference type="PANTHER" id="PTHR43648">
    <property type="entry name" value="ELECTRON TRANSFER FLAVOPROTEIN BETA SUBUNIT LYSINE METHYLTRANSFERASE"/>
    <property type="match status" value="1"/>
</dbReference>
<dbReference type="Gene3D" id="3.40.50.150">
    <property type="entry name" value="Vaccinia Virus protein VP39"/>
    <property type="match status" value="1"/>
</dbReference>
<evidence type="ECO:0000313" key="7">
    <source>
        <dbReference type="EMBL" id="NPD92705.1"/>
    </source>
</evidence>
<gene>
    <name evidence="6 7" type="primary">prmA</name>
    <name evidence="7" type="ORF">HPS56_10205</name>
</gene>
<comment type="similarity">
    <text evidence="1 6">Belongs to the methyltransferase superfamily. PrmA family.</text>
</comment>
<dbReference type="InterPro" id="IPR004498">
    <property type="entry name" value="Ribosomal_PrmA_MeTrfase"/>
</dbReference>
<comment type="caution">
    <text evidence="7">The sequence shown here is derived from an EMBL/GenBank/DDBJ whole genome shotgun (WGS) entry which is preliminary data.</text>
</comment>
<feature type="binding site" evidence="6">
    <location>
        <position position="181"/>
    </location>
    <ligand>
        <name>S-adenosyl-L-methionine</name>
        <dbReference type="ChEBI" id="CHEBI:59789"/>
    </ligand>
</feature>
<dbReference type="EC" id="2.1.1.-" evidence="6"/>
<evidence type="ECO:0000256" key="6">
    <source>
        <dbReference type="HAMAP-Rule" id="MF_00735"/>
    </source>
</evidence>
<evidence type="ECO:0000256" key="4">
    <source>
        <dbReference type="ARBA" id="ARBA00022679"/>
    </source>
</evidence>
<comment type="function">
    <text evidence="6">Methylates ribosomal protein L11.</text>
</comment>
<keyword evidence="4 6" id="KW-0808">Transferase</keyword>
<dbReference type="CDD" id="cd02440">
    <property type="entry name" value="AdoMet_MTases"/>
    <property type="match status" value="1"/>
</dbReference>
<keyword evidence="7" id="KW-0687">Ribonucleoprotein</keyword>
<dbReference type="GO" id="GO:0005840">
    <property type="term" value="C:ribosome"/>
    <property type="evidence" value="ECO:0007669"/>
    <property type="project" value="UniProtKB-KW"/>
</dbReference>
<feature type="binding site" evidence="6">
    <location>
        <position position="159"/>
    </location>
    <ligand>
        <name>S-adenosyl-L-methionine</name>
        <dbReference type="ChEBI" id="CHEBI:59789"/>
    </ligand>
</feature>
<dbReference type="GO" id="GO:0008168">
    <property type="term" value="F:methyltransferase activity"/>
    <property type="evidence" value="ECO:0007669"/>
    <property type="project" value="UniProtKB-KW"/>
</dbReference>
<organism evidence="7 8">
    <name type="scientific">Xylanibacter muris</name>
    <dbReference type="NCBI Taxonomy" id="2736290"/>
    <lineage>
        <taxon>Bacteria</taxon>
        <taxon>Pseudomonadati</taxon>
        <taxon>Bacteroidota</taxon>
        <taxon>Bacteroidia</taxon>
        <taxon>Bacteroidales</taxon>
        <taxon>Prevotellaceae</taxon>
        <taxon>Xylanibacter</taxon>
    </lineage>
</organism>
<dbReference type="Pfam" id="PF06325">
    <property type="entry name" value="PrmA"/>
    <property type="match status" value="1"/>
</dbReference>
<dbReference type="GO" id="GO:0032259">
    <property type="term" value="P:methylation"/>
    <property type="evidence" value="ECO:0007669"/>
    <property type="project" value="UniProtKB-KW"/>
</dbReference>
<keyword evidence="3 6" id="KW-0489">Methyltransferase</keyword>
<evidence type="ECO:0000313" key="8">
    <source>
        <dbReference type="Proteomes" id="UP000714420"/>
    </source>
</evidence>
<name>A0ABX2ANJ3_9BACT</name>
<feature type="binding site" evidence="6">
    <location>
        <position position="226"/>
    </location>
    <ligand>
        <name>S-adenosyl-L-methionine</name>
        <dbReference type="ChEBI" id="CHEBI:59789"/>
    </ligand>
</feature>
<comment type="subcellular location">
    <subcellularLocation>
        <location evidence="6">Cytoplasm</location>
    </subcellularLocation>
</comment>
<keyword evidence="7" id="KW-0689">Ribosomal protein</keyword>
<dbReference type="InterPro" id="IPR029063">
    <property type="entry name" value="SAM-dependent_MTases_sf"/>
</dbReference>
<keyword evidence="8" id="KW-1185">Reference proteome</keyword>
<evidence type="ECO:0000256" key="1">
    <source>
        <dbReference type="ARBA" id="ARBA00009741"/>
    </source>
</evidence>
<reference evidence="7 8" key="1">
    <citation type="submission" date="2020-05" db="EMBL/GenBank/DDBJ databases">
        <title>Distinct polysaccharide utilization as determinants for interspecies competition between intestinal Prevotella spp.</title>
        <authorList>
            <person name="Galvez E.J.C."/>
            <person name="Iljazovic A."/>
            <person name="Strowig T."/>
        </authorList>
    </citation>
    <scope>NUCLEOTIDE SEQUENCE [LARGE SCALE GENOMIC DNA]</scope>
    <source>
        <strain evidence="7 8">PMUR</strain>
    </source>
</reference>
<evidence type="ECO:0000256" key="3">
    <source>
        <dbReference type="ARBA" id="ARBA00022603"/>
    </source>
</evidence>
<sequence length="288" mass="32591">MKYYKVCFNISAPDWLMADSCDLLVAMAGDAGFEAFDDNDTYPQNILVGYVQTNMLNKELLDDTIKNFPFNDVTISYNIENAEDKNWNEEWEKNGFMPVIISEKCVIHDGKHHPDKDYSIAVEIIPKQAFGTGLHETTRMIISELLEIDLKGKYILDCGCGTGILGITALKCGAKYVLGYDIDEWSIKNTRYNSSANFVDSCYDTVLGDASILRNIKQKFNIIMANINRNILLSDMASFIERLDKGGIILLSGFYTEDIPILESEAQRHDMKVECIKEENGWAMLKIV</sequence>
<feature type="binding site" evidence="6">
    <location>
        <position position="138"/>
    </location>
    <ligand>
        <name>S-adenosyl-L-methionine</name>
        <dbReference type="ChEBI" id="CHEBI:59789"/>
    </ligand>
</feature>
<dbReference type="SUPFAM" id="SSF53335">
    <property type="entry name" value="S-adenosyl-L-methionine-dependent methyltransferases"/>
    <property type="match status" value="1"/>
</dbReference>
<dbReference type="EMBL" id="JABKKF010000010">
    <property type="protein sequence ID" value="NPD92705.1"/>
    <property type="molecule type" value="Genomic_DNA"/>
</dbReference>
<dbReference type="RefSeq" id="WP_172276147.1">
    <property type="nucleotide sequence ID" value="NZ_CASGMU010000009.1"/>
</dbReference>
<evidence type="ECO:0000256" key="5">
    <source>
        <dbReference type="ARBA" id="ARBA00022691"/>
    </source>
</evidence>
<evidence type="ECO:0000256" key="2">
    <source>
        <dbReference type="ARBA" id="ARBA00022490"/>
    </source>
</evidence>
<dbReference type="InterPro" id="IPR050078">
    <property type="entry name" value="Ribosomal_L11_MeTrfase_PrmA"/>
</dbReference>
<dbReference type="Proteomes" id="UP000714420">
    <property type="component" value="Unassembled WGS sequence"/>
</dbReference>
<dbReference type="PANTHER" id="PTHR43648:SF1">
    <property type="entry name" value="ELECTRON TRANSFER FLAVOPROTEIN BETA SUBUNIT LYSINE METHYLTRANSFERASE"/>
    <property type="match status" value="1"/>
</dbReference>
<dbReference type="HAMAP" id="MF_00735">
    <property type="entry name" value="Methyltr_PrmA"/>
    <property type="match status" value="1"/>
</dbReference>
<dbReference type="NCBIfam" id="NF001785">
    <property type="entry name" value="PRK00517.2-2"/>
    <property type="match status" value="1"/>
</dbReference>
<keyword evidence="2 6" id="KW-0963">Cytoplasm</keyword>
<keyword evidence="5 6" id="KW-0949">S-adenosyl-L-methionine</keyword>
<accession>A0ABX2ANJ3</accession>
<comment type="catalytic activity">
    <reaction evidence="6">
        <text>L-lysyl-[protein] + 3 S-adenosyl-L-methionine = N(6),N(6),N(6)-trimethyl-L-lysyl-[protein] + 3 S-adenosyl-L-homocysteine + 3 H(+)</text>
        <dbReference type="Rhea" id="RHEA:54192"/>
        <dbReference type="Rhea" id="RHEA-COMP:9752"/>
        <dbReference type="Rhea" id="RHEA-COMP:13826"/>
        <dbReference type="ChEBI" id="CHEBI:15378"/>
        <dbReference type="ChEBI" id="CHEBI:29969"/>
        <dbReference type="ChEBI" id="CHEBI:57856"/>
        <dbReference type="ChEBI" id="CHEBI:59789"/>
        <dbReference type="ChEBI" id="CHEBI:61961"/>
    </reaction>
</comment>
<protein>
    <recommendedName>
        <fullName evidence="6">Ribosomal protein L11 methyltransferase</fullName>
        <shortName evidence="6">L11 Mtase</shortName>
        <ecNumber evidence="6">2.1.1.-</ecNumber>
    </recommendedName>
</protein>